<protein>
    <submittedName>
        <fullName evidence="1">Uncharacterized protein</fullName>
    </submittedName>
</protein>
<evidence type="ECO:0000313" key="2">
    <source>
        <dbReference type="Proteomes" id="UP000663879"/>
    </source>
</evidence>
<proteinExistence type="predicted"/>
<dbReference type="AlphaFoldDB" id="A0A814AQY5"/>
<name>A0A814AQY5_9BILA</name>
<accession>A0A814AQY5</accession>
<dbReference type="Proteomes" id="UP000663879">
    <property type="component" value="Unassembled WGS sequence"/>
</dbReference>
<sequence>MLSSFLKLNPYELIDFLGAEIPRLLIKSARLSEAKHRKNSQNFHNLNKIYDQNDKILVKLAQQCEFWHTRLKHNGDLEAQVKWSESKRYLKKYQR</sequence>
<keyword evidence="2" id="KW-1185">Reference proteome</keyword>
<evidence type="ECO:0000313" key="1">
    <source>
        <dbReference type="EMBL" id="CAF0915647.1"/>
    </source>
</evidence>
<dbReference type="EMBL" id="CAJNOC010002152">
    <property type="protein sequence ID" value="CAF0915647.1"/>
    <property type="molecule type" value="Genomic_DNA"/>
</dbReference>
<reference evidence="1" key="1">
    <citation type="submission" date="2021-02" db="EMBL/GenBank/DDBJ databases">
        <authorList>
            <person name="Nowell W R."/>
        </authorList>
    </citation>
    <scope>NUCLEOTIDE SEQUENCE</scope>
    <source>
        <strain evidence="1">Ploen Becks lab</strain>
    </source>
</reference>
<gene>
    <name evidence="1" type="ORF">OXX778_LOCUS12132</name>
</gene>
<organism evidence="1 2">
    <name type="scientific">Brachionus calyciflorus</name>
    <dbReference type="NCBI Taxonomy" id="104777"/>
    <lineage>
        <taxon>Eukaryota</taxon>
        <taxon>Metazoa</taxon>
        <taxon>Spiralia</taxon>
        <taxon>Gnathifera</taxon>
        <taxon>Rotifera</taxon>
        <taxon>Eurotatoria</taxon>
        <taxon>Monogononta</taxon>
        <taxon>Pseudotrocha</taxon>
        <taxon>Ploima</taxon>
        <taxon>Brachionidae</taxon>
        <taxon>Brachionus</taxon>
    </lineage>
</organism>
<comment type="caution">
    <text evidence="1">The sequence shown here is derived from an EMBL/GenBank/DDBJ whole genome shotgun (WGS) entry which is preliminary data.</text>
</comment>